<keyword evidence="2" id="KW-1185">Reference proteome</keyword>
<comment type="caution">
    <text evidence="1">The sequence shown here is derived from an EMBL/GenBank/DDBJ whole genome shotgun (WGS) entry which is preliminary data.</text>
</comment>
<sequence length="206" mass="21483">MTLNHHGSISVKGLSPPRLLNPGWHVGSSSSRLQSCEQRQSTGNMVPCVAFLAFSGIALATTTVSNPYDCPRPVPTVHTGYDCSSSKCPGGCSTAYVFATSTSSCSPDSPSTTITASMPESCIFRPTQTFYSSSGCALTCSSGFCVIDAPVTISCGCPSVEITPTTITTCPTKTPCYQCYTGWGTFKETQSCPPTTAQPAAQVTVL</sequence>
<protein>
    <submittedName>
        <fullName evidence="1">Uncharacterized protein</fullName>
    </submittedName>
</protein>
<proteinExistence type="predicted"/>
<name>A0AA39XC33_9PEZI</name>
<dbReference type="Proteomes" id="UP001174934">
    <property type="component" value="Unassembled WGS sequence"/>
</dbReference>
<dbReference type="EMBL" id="JAULSR010000002">
    <property type="protein sequence ID" value="KAK0630926.1"/>
    <property type="molecule type" value="Genomic_DNA"/>
</dbReference>
<dbReference type="AlphaFoldDB" id="A0AA39XC33"/>
<evidence type="ECO:0000313" key="2">
    <source>
        <dbReference type="Proteomes" id="UP001174934"/>
    </source>
</evidence>
<gene>
    <name evidence="1" type="ORF">B0T17DRAFT_235117</name>
</gene>
<reference evidence="1" key="1">
    <citation type="submission" date="2023-06" db="EMBL/GenBank/DDBJ databases">
        <title>Genome-scale phylogeny and comparative genomics of the fungal order Sordariales.</title>
        <authorList>
            <consortium name="Lawrence Berkeley National Laboratory"/>
            <person name="Hensen N."/>
            <person name="Bonometti L."/>
            <person name="Westerberg I."/>
            <person name="Brannstrom I.O."/>
            <person name="Guillou S."/>
            <person name="Cros-Aarteil S."/>
            <person name="Calhoun S."/>
            <person name="Haridas S."/>
            <person name="Kuo A."/>
            <person name="Mondo S."/>
            <person name="Pangilinan J."/>
            <person name="Riley R."/>
            <person name="LaButti K."/>
            <person name="Andreopoulos B."/>
            <person name="Lipzen A."/>
            <person name="Chen C."/>
            <person name="Yanf M."/>
            <person name="Daum C."/>
            <person name="Ng V."/>
            <person name="Clum A."/>
            <person name="Steindorff A."/>
            <person name="Ohm R."/>
            <person name="Martin F."/>
            <person name="Silar P."/>
            <person name="Natvig D."/>
            <person name="Lalanne C."/>
            <person name="Gautier V."/>
            <person name="Ament-velasquez S.L."/>
            <person name="Kruys A."/>
            <person name="Hutchinson M.I."/>
            <person name="Powell A.J."/>
            <person name="Barry K."/>
            <person name="Miller A.N."/>
            <person name="Grigoriev I.V."/>
            <person name="Debuchy R."/>
            <person name="Gladieux P."/>
            <person name="Thoren M.H."/>
            <person name="Johannesson H."/>
        </authorList>
    </citation>
    <scope>NUCLEOTIDE SEQUENCE</scope>
    <source>
        <strain evidence="1">SMH3391-2</strain>
    </source>
</reference>
<accession>A0AA39XC33</accession>
<evidence type="ECO:0000313" key="1">
    <source>
        <dbReference type="EMBL" id="KAK0630926.1"/>
    </source>
</evidence>
<organism evidence="1 2">
    <name type="scientific">Bombardia bombarda</name>
    <dbReference type="NCBI Taxonomy" id="252184"/>
    <lineage>
        <taxon>Eukaryota</taxon>
        <taxon>Fungi</taxon>
        <taxon>Dikarya</taxon>
        <taxon>Ascomycota</taxon>
        <taxon>Pezizomycotina</taxon>
        <taxon>Sordariomycetes</taxon>
        <taxon>Sordariomycetidae</taxon>
        <taxon>Sordariales</taxon>
        <taxon>Lasiosphaeriaceae</taxon>
        <taxon>Bombardia</taxon>
    </lineage>
</organism>